<reference evidence="2 4" key="1">
    <citation type="journal article" date="2012" name="Nature">
        <title>Algal genomes reveal evolutionary mosaicism and the fate of nucleomorphs.</title>
        <authorList>
            <consortium name="DOE Joint Genome Institute"/>
            <person name="Curtis B.A."/>
            <person name="Tanifuji G."/>
            <person name="Burki F."/>
            <person name="Gruber A."/>
            <person name="Irimia M."/>
            <person name="Maruyama S."/>
            <person name="Arias M.C."/>
            <person name="Ball S.G."/>
            <person name="Gile G.H."/>
            <person name="Hirakawa Y."/>
            <person name="Hopkins J.F."/>
            <person name="Kuo A."/>
            <person name="Rensing S.A."/>
            <person name="Schmutz J."/>
            <person name="Symeonidi A."/>
            <person name="Elias M."/>
            <person name="Eveleigh R.J."/>
            <person name="Herman E.K."/>
            <person name="Klute M.J."/>
            <person name="Nakayama T."/>
            <person name="Obornik M."/>
            <person name="Reyes-Prieto A."/>
            <person name="Armbrust E.V."/>
            <person name="Aves S.J."/>
            <person name="Beiko R.G."/>
            <person name="Coutinho P."/>
            <person name="Dacks J.B."/>
            <person name="Durnford D.G."/>
            <person name="Fast N.M."/>
            <person name="Green B.R."/>
            <person name="Grisdale C.J."/>
            <person name="Hempel F."/>
            <person name="Henrissat B."/>
            <person name="Hoppner M.P."/>
            <person name="Ishida K."/>
            <person name="Kim E."/>
            <person name="Koreny L."/>
            <person name="Kroth P.G."/>
            <person name="Liu Y."/>
            <person name="Malik S.B."/>
            <person name="Maier U.G."/>
            <person name="McRose D."/>
            <person name="Mock T."/>
            <person name="Neilson J.A."/>
            <person name="Onodera N.T."/>
            <person name="Poole A.M."/>
            <person name="Pritham E.J."/>
            <person name="Richards T.A."/>
            <person name="Rocap G."/>
            <person name="Roy S.W."/>
            <person name="Sarai C."/>
            <person name="Schaack S."/>
            <person name="Shirato S."/>
            <person name="Slamovits C.H."/>
            <person name="Spencer D.F."/>
            <person name="Suzuki S."/>
            <person name="Worden A.Z."/>
            <person name="Zauner S."/>
            <person name="Barry K."/>
            <person name="Bell C."/>
            <person name="Bharti A.K."/>
            <person name="Crow J.A."/>
            <person name="Grimwood J."/>
            <person name="Kramer R."/>
            <person name="Lindquist E."/>
            <person name="Lucas S."/>
            <person name="Salamov A."/>
            <person name="McFadden G.I."/>
            <person name="Lane C.E."/>
            <person name="Keeling P.J."/>
            <person name="Gray M.W."/>
            <person name="Grigoriev I.V."/>
            <person name="Archibald J.M."/>
        </authorList>
    </citation>
    <scope>NUCLEOTIDE SEQUENCE</scope>
    <source>
        <strain evidence="2 4">CCMP2712</strain>
    </source>
</reference>
<dbReference type="eggNOG" id="KOG1950">
    <property type="taxonomic scope" value="Eukaryota"/>
</dbReference>
<dbReference type="InterPro" id="IPR002495">
    <property type="entry name" value="Glyco_trans_8"/>
</dbReference>
<reference evidence="4" key="2">
    <citation type="submission" date="2012-11" db="EMBL/GenBank/DDBJ databases">
        <authorList>
            <person name="Kuo A."/>
            <person name="Curtis B.A."/>
            <person name="Tanifuji G."/>
            <person name="Burki F."/>
            <person name="Gruber A."/>
            <person name="Irimia M."/>
            <person name="Maruyama S."/>
            <person name="Arias M.C."/>
            <person name="Ball S.G."/>
            <person name="Gile G.H."/>
            <person name="Hirakawa Y."/>
            <person name="Hopkins J.F."/>
            <person name="Rensing S.A."/>
            <person name="Schmutz J."/>
            <person name="Symeonidi A."/>
            <person name="Elias M."/>
            <person name="Eveleigh R.J."/>
            <person name="Herman E.K."/>
            <person name="Klute M.J."/>
            <person name="Nakayama T."/>
            <person name="Obornik M."/>
            <person name="Reyes-Prieto A."/>
            <person name="Armbrust E.V."/>
            <person name="Aves S.J."/>
            <person name="Beiko R.G."/>
            <person name="Coutinho P."/>
            <person name="Dacks J.B."/>
            <person name="Durnford D.G."/>
            <person name="Fast N.M."/>
            <person name="Green B.R."/>
            <person name="Grisdale C."/>
            <person name="Hempe F."/>
            <person name="Henrissat B."/>
            <person name="Hoppner M.P."/>
            <person name="Ishida K.-I."/>
            <person name="Kim E."/>
            <person name="Koreny L."/>
            <person name="Kroth P.G."/>
            <person name="Liu Y."/>
            <person name="Malik S.-B."/>
            <person name="Maier U.G."/>
            <person name="McRose D."/>
            <person name="Mock T."/>
            <person name="Neilson J.A."/>
            <person name="Onodera N.T."/>
            <person name="Poole A.M."/>
            <person name="Pritham E.J."/>
            <person name="Richards T.A."/>
            <person name="Rocap G."/>
            <person name="Roy S.W."/>
            <person name="Sarai C."/>
            <person name="Schaack S."/>
            <person name="Shirato S."/>
            <person name="Slamovits C.H."/>
            <person name="Spencer D.F."/>
            <person name="Suzuki S."/>
            <person name="Worden A.Z."/>
            <person name="Zauner S."/>
            <person name="Barry K."/>
            <person name="Bell C."/>
            <person name="Bharti A.K."/>
            <person name="Crow J.A."/>
            <person name="Grimwood J."/>
            <person name="Kramer R."/>
            <person name="Lindquist E."/>
            <person name="Lucas S."/>
            <person name="Salamov A."/>
            <person name="McFadden G.I."/>
            <person name="Lane C.E."/>
            <person name="Keeling P.J."/>
            <person name="Gray M.W."/>
            <person name="Grigoriev I.V."/>
            <person name="Archibald J.M."/>
        </authorList>
    </citation>
    <scope>NUCLEOTIDE SEQUENCE</scope>
    <source>
        <strain evidence="4">CCMP2712</strain>
    </source>
</reference>
<dbReference type="EMBL" id="JH993069">
    <property type="protein sequence ID" value="EKX36709.1"/>
    <property type="molecule type" value="Genomic_DNA"/>
</dbReference>
<dbReference type="PANTHER" id="PTHR11183">
    <property type="entry name" value="GLYCOGENIN SUBFAMILY MEMBER"/>
    <property type="match status" value="1"/>
</dbReference>
<organism evidence="2">
    <name type="scientific">Guillardia theta (strain CCMP2712)</name>
    <name type="common">Cryptophyte</name>
    <dbReference type="NCBI Taxonomy" id="905079"/>
    <lineage>
        <taxon>Eukaryota</taxon>
        <taxon>Cryptophyceae</taxon>
        <taxon>Pyrenomonadales</taxon>
        <taxon>Geminigeraceae</taxon>
        <taxon>Guillardia</taxon>
    </lineage>
</organism>
<dbReference type="HOGENOM" id="CLU_889787_0_0_1"/>
<evidence type="ECO:0000256" key="1">
    <source>
        <dbReference type="SAM" id="SignalP"/>
    </source>
</evidence>
<dbReference type="Gene3D" id="3.90.550.10">
    <property type="entry name" value="Spore Coat Polysaccharide Biosynthesis Protein SpsA, Chain A"/>
    <property type="match status" value="1"/>
</dbReference>
<dbReference type="AlphaFoldDB" id="L1ILD8"/>
<dbReference type="InterPro" id="IPR029044">
    <property type="entry name" value="Nucleotide-diphossugar_trans"/>
</dbReference>
<keyword evidence="1" id="KW-0732">Signal</keyword>
<dbReference type="RefSeq" id="XP_005823689.1">
    <property type="nucleotide sequence ID" value="XM_005823632.1"/>
</dbReference>
<feature type="signal peptide" evidence="1">
    <location>
        <begin position="1"/>
        <end position="19"/>
    </location>
</feature>
<dbReference type="PaxDb" id="55529-EKX36709"/>
<dbReference type="GO" id="GO:0016757">
    <property type="term" value="F:glycosyltransferase activity"/>
    <property type="evidence" value="ECO:0007669"/>
    <property type="project" value="InterPro"/>
</dbReference>
<feature type="chain" id="PRO_5008770221" evidence="1">
    <location>
        <begin position="20"/>
        <end position="313"/>
    </location>
</feature>
<reference evidence="3" key="3">
    <citation type="submission" date="2015-06" db="UniProtKB">
        <authorList>
            <consortium name="EnsemblProtists"/>
        </authorList>
    </citation>
    <scope>IDENTIFICATION</scope>
</reference>
<gene>
    <name evidence="2" type="ORF">GUITHDRAFT_78726</name>
</gene>
<accession>L1ILD8</accession>
<dbReference type="KEGG" id="gtt:GUITHDRAFT_78726"/>
<dbReference type="EnsemblProtists" id="EKX36709">
    <property type="protein sequence ID" value="EKX36709"/>
    <property type="gene ID" value="GUITHDRAFT_78726"/>
</dbReference>
<sequence>MSPLHHALVIVFILGAVCTYDTISLSESIYQRRRHVPKQCNFYAREHGAARYAVVTLLTTSDYVRLASTLGKSLLLYSQLPCSIDRIALITAESKITGSKITELSDAGWEVRTIQTILSPEHINWNTVNTARYIPLLTKLHIFNMTQYEAVLFLDSDMIALGNIHVLFTDVLPEMKYRKMHMGWVRDQGGTFARTFNTGLLLVLPSTALFTDLMRFVRRGKYDTLFADQGVLNSYFGLTQYDIDGRFNVMTNIPQDNATLYDSIRDDVRIFHSTLKPTDPFYISQCIWMRAHDLCRAWKDLDSLDIKFRRAIN</sequence>
<dbReference type="Pfam" id="PF01501">
    <property type="entry name" value="Glyco_transf_8"/>
    <property type="match status" value="1"/>
</dbReference>
<dbReference type="SUPFAM" id="SSF53448">
    <property type="entry name" value="Nucleotide-diphospho-sugar transferases"/>
    <property type="match status" value="1"/>
</dbReference>
<dbReference type="STRING" id="905079.L1ILD8"/>
<protein>
    <submittedName>
        <fullName evidence="2 3">Uncharacterized protein</fullName>
    </submittedName>
</protein>
<evidence type="ECO:0000313" key="4">
    <source>
        <dbReference type="Proteomes" id="UP000011087"/>
    </source>
</evidence>
<name>L1ILD8_GUITC</name>
<dbReference type="OrthoDB" id="2014201at2759"/>
<dbReference type="GeneID" id="17293444"/>
<keyword evidence="4" id="KW-1185">Reference proteome</keyword>
<proteinExistence type="predicted"/>
<dbReference type="InterPro" id="IPR050587">
    <property type="entry name" value="GNT1/Glycosyltrans_8"/>
</dbReference>
<evidence type="ECO:0000313" key="2">
    <source>
        <dbReference type="EMBL" id="EKX36709.1"/>
    </source>
</evidence>
<evidence type="ECO:0000313" key="3">
    <source>
        <dbReference type="EnsemblProtists" id="EKX36709"/>
    </source>
</evidence>
<dbReference type="Proteomes" id="UP000011087">
    <property type="component" value="Unassembled WGS sequence"/>
</dbReference>